<feature type="compositionally biased region" description="Acidic residues" evidence="5">
    <location>
        <begin position="141"/>
        <end position="150"/>
    </location>
</feature>
<dbReference type="AlphaFoldDB" id="A0A8J2MQ73"/>
<feature type="region of interest" description="Disordered" evidence="5">
    <location>
        <begin position="301"/>
        <end position="336"/>
    </location>
</feature>
<feature type="compositionally biased region" description="Polar residues" evidence="5">
    <location>
        <begin position="494"/>
        <end position="515"/>
    </location>
</feature>
<dbReference type="PANTHER" id="PTHR46515">
    <property type="entry name" value="TATA ELEMENT MODULATORY FACTOR TMF1"/>
    <property type="match status" value="1"/>
</dbReference>
<feature type="region of interest" description="Disordered" evidence="5">
    <location>
        <begin position="83"/>
        <end position="106"/>
    </location>
</feature>
<feature type="region of interest" description="Disordered" evidence="5">
    <location>
        <begin position="1094"/>
        <end position="1125"/>
    </location>
</feature>
<feature type="compositionally biased region" description="Basic and acidic residues" evidence="5">
    <location>
        <begin position="322"/>
        <end position="331"/>
    </location>
</feature>
<proteinExistence type="predicted"/>
<feature type="compositionally biased region" description="Low complexity" evidence="5">
    <location>
        <begin position="164"/>
        <end position="174"/>
    </location>
</feature>
<feature type="compositionally biased region" description="Basic and acidic residues" evidence="5">
    <location>
        <begin position="151"/>
        <end position="163"/>
    </location>
</feature>
<dbReference type="SUPFAM" id="SSF144284">
    <property type="entry name" value="Sec2 N-terminal region"/>
    <property type="match status" value="1"/>
</dbReference>
<evidence type="ECO:0000256" key="3">
    <source>
        <dbReference type="ARBA" id="ARBA00023054"/>
    </source>
</evidence>
<dbReference type="GO" id="GO:0005783">
    <property type="term" value="C:endoplasmic reticulum"/>
    <property type="evidence" value="ECO:0007669"/>
    <property type="project" value="TreeGrafter"/>
</dbReference>
<evidence type="ECO:0000313" key="7">
    <source>
        <dbReference type="EMBL" id="CAG5101197.1"/>
    </source>
</evidence>
<evidence type="ECO:0000256" key="4">
    <source>
        <dbReference type="SAM" id="Coils"/>
    </source>
</evidence>
<dbReference type="GO" id="GO:0005794">
    <property type="term" value="C:Golgi apparatus"/>
    <property type="evidence" value="ECO:0007669"/>
    <property type="project" value="UniProtKB-SubCell"/>
</dbReference>
<feature type="compositionally biased region" description="Basic and acidic residues" evidence="5">
    <location>
        <begin position="558"/>
        <end position="573"/>
    </location>
</feature>
<keyword evidence="3 4" id="KW-0175">Coiled coil</keyword>
<feature type="compositionally biased region" description="Polar residues" evidence="5">
    <location>
        <begin position="604"/>
        <end position="621"/>
    </location>
</feature>
<feature type="compositionally biased region" description="Polar residues" evidence="5">
    <location>
        <begin position="218"/>
        <end position="248"/>
    </location>
</feature>
<gene>
    <name evidence="7" type="ORF">HICCMSTLAB_LOCUS10270</name>
</gene>
<organism evidence="7 8">
    <name type="scientific">Cotesia congregata</name>
    <name type="common">Parasitoid wasp</name>
    <name type="synonym">Apanteles congregatus</name>
    <dbReference type="NCBI Taxonomy" id="51543"/>
    <lineage>
        <taxon>Eukaryota</taxon>
        <taxon>Metazoa</taxon>
        <taxon>Ecdysozoa</taxon>
        <taxon>Arthropoda</taxon>
        <taxon>Hexapoda</taxon>
        <taxon>Insecta</taxon>
        <taxon>Pterygota</taxon>
        <taxon>Neoptera</taxon>
        <taxon>Endopterygota</taxon>
        <taxon>Hymenoptera</taxon>
        <taxon>Apocrita</taxon>
        <taxon>Ichneumonoidea</taxon>
        <taxon>Braconidae</taxon>
        <taxon>Microgastrinae</taxon>
        <taxon>Cotesia</taxon>
    </lineage>
</organism>
<feature type="region of interest" description="Disordered" evidence="5">
    <location>
        <begin position="200"/>
        <end position="248"/>
    </location>
</feature>
<feature type="compositionally biased region" description="Polar residues" evidence="5">
    <location>
        <begin position="1102"/>
        <end position="1125"/>
    </location>
</feature>
<comment type="caution">
    <text evidence="7">The sequence shown here is derived from an EMBL/GenBank/DDBJ whole genome shotgun (WGS) entry which is preliminary data.</text>
</comment>
<evidence type="ECO:0000256" key="1">
    <source>
        <dbReference type="ARBA" id="ARBA00004555"/>
    </source>
</evidence>
<keyword evidence="8" id="KW-1185">Reference proteome</keyword>
<feature type="region of interest" description="Disordered" evidence="5">
    <location>
        <begin position="558"/>
        <end position="627"/>
    </location>
</feature>
<dbReference type="Proteomes" id="UP000786811">
    <property type="component" value="Unassembled WGS sequence"/>
</dbReference>
<reference evidence="7" key="1">
    <citation type="submission" date="2021-04" db="EMBL/GenBank/DDBJ databases">
        <authorList>
            <person name="Chebbi M.A.C M."/>
        </authorList>
    </citation>
    <scope>NUCLEOTIDE SEQUENCE</scope>
</reference>
<dbReference type="InterPro" id="IPR022092">
    <property type="entry name" value="TMF_DNA-bd"/>
</dbReference>
<dbReference type="InterPro" id="IPR022091">
    <property type="entry name" value="TMF_TATA-bd"/>
</dbReference>
<feature type="coiled-coil region" evidence="4">
    <location>
        <begin position="658"/>
        <end position="955"/>
    </location>
</feature>
<feature type="coiled-coil region" evidence="4">
    <location>
        <begin position="1013"/>
        <end position="1086"/>
    </location>
</feature>
<dbReference type="Pfam" id="PF12329">
    <property type="entry name" value="TMF_DNA_bd"/>
    <property type="match status" value="1"/>
</dbReference>
<feature type="domain" description="TATA element modulatory factor 1 TATA binding" evidence="6">
    <location>
        <begin position="1160"/>
        <end position="1268"/>
    </location>
</feature>
<dbReference type="InterPro" id="IPR052602">
    <property type="entry name" value="Growth_transcription_reg"/>
</dbReference>
<protein>
    <submittedName>
        <fullName evidence="7">Similar to TMF1: TATA element modulatory factor (Homo sapiens)</fullName>
    </submittedName>
</protein>
<evidence type="ECO:0000313" key="8">
    <source>
        <dbReference type="Proteomes" id="UP000786811"/>
    </source>
</evidence>
<feature type="coiled-coil region" evidence="4">
    <location>
        <begin position="1167"/>
        <end position="1239"/>
    </location>
</feature>
<feature type="region of interest" description="Disordered" evidence="5">
    <location>
        <begin position="494"/>
        <end position="531"/>
    </location>
</feature>
<evidence type="ECO:0000256" key="2">
    <source>
        <dbReference type="ARBA" id="ARBA00023034"/>
    </source>
</evidence>
<dbReference type="Pfam" id="PF12325">
    <property type="entry name" value="TMF_TATA_bd"/>
    <property type="match status" value="1"/>
</dbReference>
<evidence type="ECO:0000259" key="6">
    <source>
        <dbReference type="Pfam" id="PF12325"/>
    </source>
</evidence>
<keyword evidence="2" id="KW-0333">Golgi apparatus</keyword>
<feature type="region of interest" description="Disordered" evidence="5">
    <location>
        <begin position="124"/>
        <end position="188"/>
    </location>
</feature>
<accession>A0A8J2MQ73</accession>
<dbReference type="PANTHER" id="PTHR46515:SF1">
    <property type="entry name" value="TATA ELEMENT MODULATORY FACTOR"/>
    <property type="match status" value="1"/>
</dbReference>
<dbReference type="EMBL" id="CAJNRD030001122">
    <property type="protein sequence ID" value="CAG5101197.1"/>
    <property type="molecule type" value="Genomic_DNA"/>
</dbReference>
<evidence type="ECO:0000256" key="5">
    <source>
        <dbReference type="SAM" id="MobiDB-lite"/>
    </source>
</evidence>
<feature type="compositionally biased region" description="Basic and acidic residues" evidence="5">
    <location>
        <begin position="91"/>
        <end position="106"/>
    </location>
</feature>
<sequence length="1273" mass="142554">MSWFDASGFANLAKSALKEAQKTIDKALDIKEEDQQQQKVAESPVIDDSNFFAAWGIKNESSVPAIQQTSSLKQDSSIWGSFTGSFFEPPKTSDKSKSSRSLREVSDQSLDTCLVTSSVSLPDNLASVQNKSPSSSQSIDLDAESTEDDTDKTAQKKDSKDFSTSDSASKTASDSEIESPKSSGEKLIYSRHLVNRVSLLSSESDKKSSESVEILGSRSATNTDCTTTPDSEIVSATDSPSLSRSTLDLQRNSESVEILPDSLVTSPSSVEILEDPSKTESPFLSPMGYNKSPDAATTFFEPESESLKNSSSDISPYASPMEESKSLRLEDTENTEELTPISQLQSFSVGSLEKSNLFALETCQTIDESDEISQAEDSYTSASESTMMTIMENFQQQLDQSKRLHDSSESAKSTCITSASSQLESSQLDSLKDVKQSLYLSLEPITTQPIRKVESLAEKIDIDLVKTIEPLSSEADKLKSQLLQEFGAPDQLGLTDSSCEGTLVDTSSDENSTVKTNKEVNSEEEGSLTSSSYVKNMLADAMVEKNEILADLERHDISHREHSPISSESRSDLVKIGSDQASGHTSGDELETTTSSDIEIISRYSPNGDSSSTQSRQSPANLHSCKSGDLLTKTLKTRGHSRELSEISIGSDDGINEIDKLRKRIQELVEILEVRESKLIDVSRMNMDLHEQNNHLKLQVDNWEKRAQQNQDVNLIADEYTQRMSVLEKKFQQTIRERDLLKDQVESLKKELSDQSSSLNAEKDEIIKQLREEGEKLSKQQLQHSNIIKKLRAKEKETEATLKSQKEQLEEQSSELDRLKRSLNAKEEVERSQIEAVHTLTAKVKKQEKEILSLQEKLDNTTHKMNAYKTSLDAAKVELAETKLNFNAAEEELKQVFESAGESCRLSAQVQDLKVKLRQEEESHVKKIEGLKQENNDLLKRLEAAEARSEELSESVSLATKPLLRQLEQLQSNLTYKSNSFMKQEKILSDTIDELQTKLDSMVATDRSHVEENINLKSRIALLESQIKRAEAERLKLEELCEETKLENKKLVGDVEKLMMKIKNIEKSHAEEVKDFKREIESLKDKLFMEKAASDAEKRKTSNVLEHQQSTGEESRVSPTSSVRRDSISSTNSVWLAFNDSIFDTSSGRFPNVYDGLRTSTNTTSTIETLQAQLKAREGEIQTLQWEMSRKNNERDALNMELSNLSMKVEELSAKLVQVEALNANLSEIQTRYDALLQMYGEKVEETQELQLDLEDVKEMYKSQIDQLLRKES</sequence>
<name>A0A8J2MQ73_COTCN</name>
<dbReference type="OrthoDB" id="74178at2759"/>
<feature type="compositionally biased region" description="Low complexity" evidence="5">
    <location>
        <begin position="127"/>
        <end position="138"/>
    </location>
</feature>
<comment type="subcellular location">
    <subcellularLocation>
        <location evidence="1">Golgi apparatus</location>
    </subcellularLocation>
</comment>